<evidence type="ECO:0000256" key="11">
    <source>
        <dbReference type="RuleBase" id="RU000688"/>
    </source>
</evidence>
<evidence type="ECO:0000256" key="7">
    <source>
        <dbReference type="ARBA" id="ARBA00023157"/>
    </source>
</evidence>
<evidence type="ECO:0000256" key="3">
    <source>
        <dbReference type="ARBA" id="ARBA00022692"/>
    </source>
</evidence>
<dbReference type="PRINTS" id="PR00663">
    <property type="entry name" value="GALANINR"/>
</dbReference>
<dbReference type="PRINTS" id="PR00237">
    <property type="entry name" value="GPCRRHODOPSN"/>
</dbReference>
<feature type="domain" description="G-protein coupled receptors family 1 profile" evidence="13">
    <location>
        <begin position="69"/>
        <end position="329"/>
    </location>
</feature>
<feature type="transmembrane region" description="Helical" evidence="12">
    <location>
        <begin position="307"/>
        <end position="332"/>
    </location>
</feature>
<reference evidence="15 16" key="1">
    <citation type="submission" date="2025-05" db="UniProtKB">
        <authorList>
            <consortium name="RefSeq"/>
        </authorList>
    </citation>
    <scope>IDENTIFICATION</scope>
</reference>
<evidence type="ECO:0000256" key="4">
    <source>
        <dbReference type="ARBA" id="ARBA00022989"/>
    </source>
</evidence>
<dbReference type="GeneID" id="101848108"/>
<dbReference type="InterPro" id="IPR000276">
    <property type="entry name" value="GPCR_Rhodpsn"/>
</dbReference>
<dbReference type="Gene3D" id="1.20.1070.10">
    <property type="entry name" value="Rhodopsin 7-helix transmembrane proteins"/>
    <property type="match status" value="1"/>
</dbReference>
<evidence type="ECO:0000256" key="1">
    <source>
        <dbReference type="ARBA" id="ARBA00004651"/>
    </source>
</evidence>
<evidence type="ECO:0000313" key="16">
    <source>
        <dbReference type="RefSeq" id="XP_035825554.1"/>
    </source>
</evidence>
<comment type="similarity">
    <text evidence="11">Belongs to the G-protein coupled receptor 1 family.</text>
</comment>
<keyword evidence="4 12" id="KW-1133">Transmembrane helix</keyword>
<evidence type="ECO:0000256" key="6">
    <source>
        <dbReference type="ARBA" id="ARBA00023136"/>
    </source>
</evidence>
<keyword evidence="8 11" id="KW-0675">Receptor</keyword>
<evidence type="ECO:0000256" key="12">
    <source>
        <dbReference type="SAM" id="Phobius"/>
    </source>
</evidence>
<dbReference type="PROSITE" id="PS50262">
    <property type="entry name" value="G_PROTEIN_RECEP_F1_2"/>
    <property type="match status" value="1"/>
</dbReference>
<keyword evidence="14" id="KW-1185">Reference proteome</keyword>
<dbReference type="Proteomes" id="UP000694888">
    <property type="component" value="Unplaced"/>
</dbReference>
<dbReference type="SUPFAM" id="SSF81321">
    <property type="entry name" value="Family A G protein-coupled receptor-like"/>
    <property type="match status" value="1"/>
</dbReference>
<accession>A0ABM0JNP1</accession>
<name>A0ABM0JNP1_APLCA</name>
<dbReference type="SMART" id="SM01381">
    <property type="entry name" value="7TM_GPCR_Srsx"/>
    <property type="match status" value="1"/>
</dbReference>
<dbReference type="InterPro" id="IPR017452">
    <property type="entry name" value="GPCR_Rhodpsn_7TM"/>
</dbReference>
<keyword evidence="3 11" id="KW-0812">Transmembrane</keyword>
<organism evidence="14 15">
    <name type="scientific">Aplysia californica</name>
    <name type="common">California sea hare</name>
    <dbReference type="NCBI Taxonomy" id="6500"/>
    <lineage>
        <taxon>Eukaryota</taxon>
        <taxon>Metazoa</taxon>
        <taxon>Spiralia</taxon>
        <taxon>Lophotrochozoa</taxon>
        <taxon>Mollusca</taxon>
        <taxon>Gastropoda</taxon>
        <taxon>Heterobranchia</taxon>
        <taxon>Euthyneura</taxon>
        <taxon>Tectipleura</taxon>
        <taxon>Aplysiida</taxon>
        <taxon>Aplysioidea</taxon>
        <taxon>Aplysiidae</taxon>
        <taxon>Aplysia</taxon>
    </lineage>
</organism>
<evidence type="ECO:0000313" key="14">
    <source>
        <dbReference type="Proteomes" id="UP000694888"/>
    </source>
</evidence>
<feature type="transmembrane region" description="Helical" evidence="12">
    <location>
        <begin position="169"/>
        <end position="189"/>
    </location>
</feature>
<evidence type="ECO:0000256" key="9">
    <source>
        <dbReference type="ARBA" id="ARBA00023180"/>
    </source>
</evidence>
<proteinExistence type="inferred from homology"/>
<evidence type="ECO:0000256" key="5">
    <source>
        <dbReference type="ARBA" id="ARBA00023040"/>
    </source>
</evidence>
<evidence type="ECO:0000256" key="10">
    <source>
        <dbReference type="ARBA" id="ARBA00023224"/>
    </source>
</evidence>
<keyword evidence="6 12" id="KW-0472">Membrane</keyword>
<dbReference type="InterPro" id="IPR000405">
    <property type="entry name" value="Galanin_rcpt"/>
</dbReference>
<evidence type="ECO:0000256" key="2">
    <source>
        <dbReference type="ARBA" id="ARBA00022475"/>
    </source>
</evidence>
<keyword evidence="7" id="KW-1015">Disulfide bond</keyword>
<feature type="transmembrane region" description="Helical" evidence="12">
    <location>
        <begin position="274"/>
        <end position="295"/>
    </location>
</feature>
<keyword evidence="9" id="KW-0325">Glycoprotein</keyword>
<dbReference type="PANTHER" id="PTHR45695">
    <property type="entry name" value="LEUCOKININ RECEPTOR-RELATED"/>
    <property type="match status" value="1"/>
</dbReference>
<dbReference type="PANTHER" id="PTHR45695:SF23">
    <property type="entry name" value="GALANIN-LIKE G-PROTEIN COUPLED RECEPTOR NPR-9"/>
    <property type="match status" value="1"/>
</dbReference>
<sequence>MEESNSLSDAYLIDPYPSENVNTTQEPMPNMTLQPARPNGTVDALVFEHYVRIIVPTIFGVICLLGLFGNFLVIMVVIFNKHMRNTTNILILSLAVADLLFILFCVPFTATGYALPVWPFGDIGCKVQSYAMYVCAYASVYTLVLMSLDRYLAVVHAIRSMTWRSERNTWFAIAVVWIIILCGNTPLLVQFGEKRYVYEKVENRSACLNLVDLEDASVGKAFFGCFLFFGYIIPLGVTVLLYSLMLKRLLYGVVPGGRNQSAESIRAKKRVTRMVVIVVVIFALCWLPIQIILFWQKFGNYPMHATYIGTMMAANCLAYMNSCVNPILYAFLSENFRRSFRKFLCCSETSRRMDYERTNVRFTTCEKETVNTCVSNNKTYTPV</sequence>
<feature type="transmembrane region" description="Helical" evidence="12">
    <location>
        <begin position="221"/>
        <end position="242"/>
    </location>
</feature>
<evidence type="ECO:0000259" key="13">
    <source>
        <dbReference type="PROSITE" id="PS50262"/>
    </source>
</evidence>
<comment type="subcellular location">
    <subcellularLocation>
        <location evidence="1">Cell membrane</location>
        <topology evidence="1">Multi-pass membrane protein</topology>
    </subcellularLocation>
</comment>
<dbReference type="PROSITE" id="PS00237">
    <property type="entry name" value="G_PROTEIN_RECEP_F1_1"/>
    <property type="match status" value="1"/>
</dbReference>
<gene>
    <name evidence="15 16" type="primary">LOC101848108</name>
</gene>
<keyword evidence="5 11" id="KW-0297">G-protein coupled receptor</keyword>
<protein>
    <submittedName>
        <fullName evidence="15 16">Allatostatin-A receptor</fullName>
    </submittedName>
</protein>
<feature type="transmembrane region" description="Helical" evidence="12">
    <location>
        <begin position="130"/>
        <end position="148"/>
    </location>
</feature>
<keyword evidence="10 11" id="KW-0807">Transducer</keyword>
<evidence type="ECO:0000313" key="15">
    <source>
        <dbReference type="RefSeq" id="XP_005097945.1"/>
    </source>
</evidence>
<keyword evidence="2" id="KW-1003">Cell membrane</keyword>
<dbReference type="Pfam" id="PF00001">
    <property type="entry name" value="7tm_1"/>
    <property type="match status" value="1"/>
</dbReference>
<dbReference type="RefSeq" id="XP_005097945.1">
    <property type="nucleotide sequence ID" value="XM_005097888.3"/>
</dbReference>
<evidence type="ECO:0000256" key="8">
    <source>
        <dbReference type="ARBA" id="ARBA00023170"/>
    </source>
</evidence>
<dbReference type="RefSeq" id="XP_035825554.1">
    <property type="nucleotide sequence ID" value="XM_035969661.1"/>
</dbReference>
<feature type="transmembrane region" description="Helical" evidence="12">
    <location>
        <begin position="89"/>
        <end position="110"/>
    </location>
</feature>
<dbReference type="CDD" id="cd15096">
    <property type="entry name" value="7tmA_AstA_R_insect"/>
    <property type="match status" value="1"/>
</dbReference>
<feature type="transmembrane region" description="Helical" evidence="12">
    <location>
        <begin position="53"/>
        <end position="77"/>
    </location>
</feature>